<keyword evidence="1" id="KW-0472">Membrane</keyword>
<gene>
    <name evidence="2" type="ORF">MOP44_13265</name>
</gene>
<dbReference type="EMBL" id="CP093313">
    <property type="protein sequence ID" value="UWZ86885.1"/>
    <property type="molecule type" value="Genomic_DNA"/>
</dbReference>
<dbReference type="Proteomes" id="UP001059380">
    <property type="component" value="Chromosome"/>
</dbReference>
<dbReference type="KEGG" id="orp:MOP44_13265"/>
<protein>
    <submittedName>
        <fullName evidence="2">Phage holin family protein</fullName>
    </submittedName>
</protein>
<reference evidence="2" key="1">
    <citation type="submission" date="2021-04" db="EMBL/GenBank/DDBJ databases">
        <title>Phylogenetic analysis of Acidobacteriaceae.</title>
        <authorList>
            <person name="Qiu L."/>
            <person name="Zhang Q."/>
        </authorList>
    </citation>
    <scope>NUCLEOTIDE SEQUENCE</scope>
    <source>
        <strain evidence="2">DSM 25168</strain>
    </source>
</reference>
<organism evidence="2 3">
    <name type="scientific">Occallatibacter riparius</name>
    <dbReference type="NCBI Taxonomy" id="1002689"/>
    <lineage>
        <taxon>Bacteria</taxon>
        <taxon>Pseudomonadati</taxon>
        <taxon>Acidobacteriota</taxon>
        <taxon>Terriglobia</taxon>
        <taxon>Terriglobales</taxon>
        <taxon>Acidobacteriaceae</taxon>
        <taxon>Occallatibacter</taxon>
    </lineage>
</organism>
<proteinExistence type="predicted"/>
<accession>A0A9J7BYZ6</accession>
<keyword evidence="1" id="KW-0812">Transmembrane</keyword>
<feature type="transmembrane region" description="Helical" evidence="1">
    <location>
        <begin position="54"/>
        <end position="84"/>
    </location>
</feature>
<dbReference type="Pfam" id="PF07332">
    <property type="entry name" value="Phage_holin_3_6"/>
    <property type="match status" value="1"/>
</dbReference>
<evidence type="ECO:0000313" key="2">
    <source>
        <dbReference type="EMBL" id="UWZ86885.1"/>
    </source>
</evidence>
<keyword evidence="1" id="KW-1133">Transmembrane helix</keyword>
<sequence length="147" mass="16827">MNQTNHETYNHDVHNGRSFGSILFDAKEELKQFVETRITMLKTEMSENMKMLKVAAPLAAVGITMLLTAYVLFTLALVGLVVAFLPTNPYRWAIAFAAVAVLWTILGGVMAYFAKREFETRQLMPKKTMRVLKEDSVWIQREVRNQI</sequence>
<dbReference type="RefSeq" id="WP_260796522.1">
    <property type="nucleotide sequence ID" value="NZ_CP093313.1"/>
</dbReference>
<name>A0A9J7BYZ6_9BACT</name>
<evidence type="ECO:0000256" key="1">
    <source>
        <dbReference type="SAM" id="Phobius"/>
    </source>
</evidence>
<dbReference type="InterPro" id="IPR009937">
    <property type="entry name" value="Phage_holin_3_6"/>
</dbReference>
<evidence type="ECO:0000313" key="3">
    <source>
        <dbReference type="Proteomes" id="UP001059380"/>
    </source>
</evidence>
<keyword evidence="3" id="KW-1185">Reference proteome</keyword>
<feature type="transmembrane region" description="Helical" evidence="1">
    <location>
        <begin position="90"/>
        <end position="114"/>
    </location>
</feature>
<dbReference type="AlphaFoldDB" id="A0A9J7BYZ6"/>